<dbReference type="AlphaFoldDB" id="A0A161SL95"/>
<organism evidence="3 4">
    <name type="scientific">Bhargavaea cecembensis</name>
    <dbReference type="NCBI Taxonomy" id="394098"/>
    <lineage>
        <taxon>Bacteria</taxon>
        <taxon>Bacillati</taxon>
        <taxon>Bacillota</taxon>
        <taxon>Bacilli</taxon>
        <taxon>Bacillales</taxon>
        <taxon>Caryophanaceae</taxon>
        <taxon>Bhargavaea</taxon>
    </lineage>
</organism>
<comment type="function">
    <text evidence="1">May bind long-chain fatty acids, such as palmitate, and may play a role in lipid transport or fatty acid metabolism.</text>
</comment>
<name>A0A161SL95_9BACL</name>
<dbReference type="PANTHER" id="PTHR33434:SF3">
    <property type="entry name" value="DEGV DOMAIN-CONTAINING PROTEIN YITS"/>
    <property type="match status" value="1"/>
</dbReference>
<dbReference type="OrthoDB" id="9780660at2"/>
<proteinExistence type="predicted"/>
<dbReference type="Gene3D" id="3.40.50.10440">
    <property type="entry name" value="Dihydroxyacetone kinase, domain 1"/>
    <property type="match status" value="1"/>
</dbReference>
<comment type="caution">
    <text evidence="3">The sequence shown here is derived from an EMBL/GenBank/DDBJ whole genome shotgun (WGS) entry which is preliminary data.</text>
</comment>
<dbReference type="InterPro" id="IPR050270">
    <property type="entry name" value="DegV_domain_contain"/>
</dbReference>
<gene>
    <name evidence="3" type="ORF">AV656_05455</name>
</gene>
<reference evidence="3 4" key="1">
    <citation type="submission" date="2016-01" db="EMBL/GenBank/DDBJ databases">
        <title>Whole genome sequencing of Bhargavaea cecembensis T14.</title>
        <authorList>
            <person name="Hong K.W."/>
        </authorList>
    </citation>
    <scope>NUCLEOTIDE SEQUENCE [LARGE SCALE GENOMIC DNA]</scope>
    <source>
        <strain evidence="3 4">T14</strain>
    </source>
</reference>
<dbReference type="RefSeq" id="WP_063179764.1">
    <property type="nucleotide sequence ID" value="NZ_LQNT01000009.1"/>
</dbReference>
<dbReference type="GO" id="GO:0008289">
    <property type="term" value="F:lipid binding"/>
    <property type="evidence" value="ECO:0007669"/>
    <property type="project" value="UniProtKB-KW"/>
</dbReference>
<dbReference type="Gene3D" id="2.20.28.50">
    <property type="entry name" value="degv family protein"/>
    <property type="match status" value="1"/>
</dbReference>
<dbReference type="Proteomes" id="UP000076490">
    <property type="component" value="Unassembled WGS sequence"/>
</dbReference>
<evidence type="ECO:0000313" key="4">
    <source>
        <dbReference type="Proteomes" id="UP000076490"/>
    </source>
</evidence>
<dbReference type="InterPro" id="IPR003797">
    <property type="entry name" value="DegV"/>
</dbReference>
<protein>
    <submittedName>
        <fullName evidence="3">Fatty acid-binding protein DegV</fullName>
    </submittedName>
</protein>
<keyword evidence="2" id="KW-0446">Lipid-binding</keyword>
<evidence type="ECO:0000256" key="2">
    <source>
        <dbReference type="ARBA" id="ARBA00023121"/>
    </source>
</evidence>
<dbReference type="InterPro" id="IPR043168">
    <property type="entry name" value="DegV_C"/>
</dbReference>
<dbReference type="PROSITE" id="PS51482">
    <property type="entry name" value="DEGV"/>
    <property type="match status" value="1"/>
</dbReference>
<dbReference type="PANTHER" id="PTHR33434">
    <property type="entry name" value="DEGV DOMAIN-CONTAINING PROTEIN DR_1986-RELATED"/>
    <property type="match status" value="1"/>
</dbReference>
<sequence length="284" mass="31217">MKLFTDSGSDLPLSFFEEHDVTLLPLRVEIGGDVFDDISEIDSSTIFRRIRNGERPKTSQVSPELFTRRWEELAESGEEGLYIAFSSELSGTYSTSVVIRDQVMEENPGLDLVIIDTKGASLGQGLLVREAVRMRDAGKSRDEITEAIRTLANRVVHLFTVEDLDYLAKGGRLSKASAFIGGLLNIKPLLHVEEGKLVPIEKYRGRKKVFQRMISLMEERGGNFSGQHVAISHGDDEEAALTLKGMIEDAHRPESVGIYQIGSAIGAHAGPGTIALFFLGPDTV</sequence>
<evidence type="ECO:0000256" key="1">
    <source>
        <dbReference type="ARBA" id="ARBA00003238"/>
    </source>
</evidence>
<dbReference type="NCBIfam" id="TIGR00762">
    <property type="entry name" value="DegV"/>
    <property type="match status" value="1"/>
</dbReference>
<evidence type="ECO:0000313" key="3">
    <source>
        <dbReference type="EMBL" id="KZE38363.1"/>
    </source>
</evidence>
<dbReference type="Gene3D" id="3.30.1180.10">
    <property type="match status" value="1"/>
</dbReference>
<dbReference type="Pfam" id="PF02645">
    <property type="entry name" value="DegV"/>
    <property type="match status" value="1"/>
</dbReference>
<accession>A0A161SL95</accession>
<dbReference type="SUPFAM" id="SSF82549">
    <property type="entry name" value="DAK1/DegV-like"/>
    <property type="match status" value="1"/>
</dbReference>
<dbReference type="EMBL" id="LQNT01000009">
    <property type="protein sequence ID" value="KZE38363.1"/>
    <property type="molecule type" value="Genomic_DNA"/>
</dbReference>